<gene>
    <name evidence="1" type="ORF">EV659_1052</name>
</gene>
<proteinExistence type="predicted"/>
<protein>
    <submittedName>
        <fullName evidence="1">Uncharacterized protein DUF3732</fullName>
    </submittedName>
</protein>
<dbReference type="InterPro" id="IPR027417">
    <property type="entry name" value="P-loop_NTPase"/>
</dbReference>
<dbReference type="InterPro" id="IPR022205">
    <property type="entry name" value="DUF3732"/>
</dbReference>
<evidence type="ECO:0000313" key="1">
    <source>
        <dbReference type="EMBL" id="TCP34378.1"/>
    </source>
</evidence>
<dbReference type="Proteomes" id="UP000295399">
    <property type="component" value="Unassembled WGS sequence"/>
</dbReference>
<sequence length="646" mass="73250">MSFIIRSITIYSYAGETRTLTFRTHGLNIITGRAKTGKSSISDILDYCFGRSECYVAEGVIRQHVSWFGVEVQNGDGVLFIARRNPGQSGNTSPDIYIRRGAYDAPPLYPDLHKNTTEEALIRLLTRFAGISENENRPLTGTRGPLQATIRHALWLCFQKQDEIASRERLFHRQGDQFIPQHIKDTIPYFLGAVNEEHFLRQNELDVARAHLRQLESRRVALSRNSTNVLQRLRRFLLDGKRVGVIDQHFDSDDFDVCVQTLGNAIKADIQAPAIHSDSSEQISRLEDELYTLRQQLSNVQSDTRATRLFLGEQNAYTREVVEQRARLSSLHLFTGKAQSIEECPLCESQLEAPTPSVEDINSSLAVLDKQLQTVVAESPHLQQRLDVLNKKKSEIGTAIVDAQRALERAYTEDARAKAQRDQVIERARVVGRISAFLEELAPSEEDSDLDNQIERAKHSVEALEEVVSAEDVGQRIDTFLNLISDKMSYYAKQLELEHGGSRVRLDLKKLTVVADTVTGPIPLNRMGSGENWIGYHVLTHLALHHWFRSRNRPVPGFLVFDQPSQAHYPPEADQEGRLDPLEDDDRRAVHNLFELMHEASEDIGDGFQLIVFDHAHLEVDWFEDAIVEEWRGAKALVPASWIESP</sequence>
<dbReference type="Gene3D" id="3.40.50.300">
    <property type="entry name" value="P-loop containing nucleotide triphosphate hydrolases"/>
    <property type="match status" value="1"/>
</dbReference>
<accession>A0A4R2PIG7</accession>
<dbReference type="InParanoid" id="A0A4R2PIG7"/>
<dbReference type="Pfam" id="PF12532">
    <property type="entry name" value="DUF3732"/>
    <property type="match status" value="1"/>
</dbReference>
<organism evidence="1 2">
    <name type="scientific">Rhodothalassium salexigens DSM 2132</name>
    <dbReference type="NCBI Taxonomy" id="1188247"/>
    <lineage>
        <taxon>Bacteria</taxon>
        <taxon>Pseudomonadati</taxon>
        <taxon>Pseudomonadota</taxon>
        <taxon>Alphaproteobacteria</taxon>
        <taxon>Rhodothalassiales</taxon>
        <taxon>Rhodothalassiaceae</taxon>
        <taxon>Rhodothalassium</taxon>
    </lineage>
</organism>
<comment type="caution">
    <text evidence="1">The sequence shown here is derived from an EMBL/GenBank/DDBJ whole genome shotgun (WGS) entry which is preliminary data.</text>
</comment>
<evidence type="ECO:0000313" key="2">
    <source>
        <dbReference type="Proteomes" id="UP000295399"/>
    </source>
</evidence>
<dbReference type="AlphaFoldDB" id="A0A4R2PIG7"/>
<name>A0A4R2PIG7_RHOSA</name>
<dbReference type="OrthoDB" id="103556at2"/>
<dbReference type="RefSeq" id="WP_132708319.1">
    <property type="nucleotide sequence ID" value="NZ_JACIGF010000005.1"/>
</dbReference>
<keyword evidence="2" id="KW-1185">Reference proteome</keyword>
<dbReference type="EMBL" id="SLXO01000005">
    <property type="protein sequence ID" value="TCP34378.1"/>
    <property type="molecule type" value="Genomic_DNA"/>
</dbReference>
<reference evidence="1 2" key="1">
    <citation type="submission" date="2019-03" db="EMBL/GenBank/DDBJ databases">
        <title>Genomic Encyclopedia of Type Strains, Phase IV (KMG-IV): sequencing the most valuable type-strain genomes for metagenomic binning, comparative biology and taxonomic classification.</title>
        <authorList>
            <person name="Goeker M."/>
        </authorList>
    </citation>
    <scope>NUCLEOTIDE SEQUENCE [LARGE SCALE GENOMIC DNA]</scope>
    <source>
        <strain evidence="1 2">DSM 2132</strain>
    </source>
</reference>